<dbReference type="EMBL" id="BRYB01004597">
    <property type="protein sequence ID" value="GMI33916.1"/>
    <property type="molecule type" value="Genomic_DNA"/>
</dbReference>
<proteinExistence type="predicted"/>
<organism evidence="1 2">
    <name type="scientific">Tetraparma gracilis</name>
    <dbReference type="NCBI Taxonomy" id="2962635"/>
    <lineage>
        <taxon>Eukaryota</taxon>
        <taxon>Sar</taxon>
        <taxon>Stramenopiles</taxon>
        <taxon>Ochrophyta</taxon>
        <taxon>Bolidophyceae</taxon>
        <taxon>Parmales</taxon>
        <taxon>Triparmaceae</taxon>
        <taxon>Tetraparma</taxon>
    </lineage>
</organism>
<gene>
    <name evidence="1" type="ORF">TeGR_g14011</name>
</gene>
<reference evidence="1 2" key="1">
    <citation type="journal article" date="2023" name="Commun. Biol.">
        <title>Genome analysis of Parmales, the sister group of diatoms, reveals the evolutionary specialization of diatoms from phago-mixotrophs to photoautotrophs.</title>
        <authorList>
            <person name="Ban H."/>
            <person name="Sato S."/>
            <person name="Yoshikawa S."/>
            <person name="Yamada K."/>
            <person name="Nakamura Y."/>
            <person name="Ichinomiya M."/>
            <person name="Sato N."/>
            <person name="Blanc-Mathieu R."/>
            <person name="Endo H."/>
            <person name="Kuwata A."/>
            <person name="Ogata H."/>
        </authorList>
    </citation>
    <scope>NUCLEOTIDE SEQUENCE [LARGE SCALE GENOMIC DNA]</scope>
</reference>
<protein>
    <submittedName>
        <fullName evidence="1">Uncharacterized protein</fullName>
    </submittedName>
</protein>
<sequence>MKGADGAFCTKTEPMGPGNTEISALYLLQRERHEGKIWSGYEQAQNMITQVAAEQEMIDSGMAEPHWRTLQAYEGKTEW</sequence>
<keyword evidence="2" id="KW-1185">Reference proteome</keyword>
<evidence type="ECO:0000313" key="2">
    <source>
        <dbReference type="Proteomes" id="UP001165060"/>
    </source>
</evidence>
<dbReference type="Proteomes" id="UP001165060">
    <property type="component" value="Unassembled WGS sequence"/>
</dbReference>
<name>A0ABQ6MUY0_9STRA</name>
<accession>A0ABQ6MUY0</accession>
<evidence type="ECO:0000313" key="1">
    <source>
        <dbReference type="EMBL" id="GMI33916.1"/>
    </source>
</evidence>
<comment type="caution">
    <text evidence="1">The sequence shown here is derived from an EMBL/GenBank/DDBJ whole genome shotgun (WGS) entry which is preliminary data.</text>
</comment>